<organism evidence="1 2">
    <name type="scientific">Lactobacillus crispatus</name>
    <dbReference type="NCBI Taxonomy" id="47770"/>
    <lineage>
        <taxon>Bacteria</taxon>
        <taxon>Bacillati</taxon>
        <taxon>Bacillota</taxon>
        <taxon>Bacilli</taxon>
        <taxon>Lactobacillales</taxon>
        <taxon>Lactobacillaceae</taxon>
        <taxon>Lactobacillus</taxon>
    </lineage>
</organism>
<reference evidence="1" key="1">
    <citation type="submission" date="2024-06" db="EMBL/GenBank/DDBJ databases">
        <title>Vaginal Lactobacillus fatty acid response mechanisms reveal a metabolite-targeted strategy for bacterial vaginosis treatment.</title>
        <authorList>
            <person name="Zhu M."/>
            <person name="Blainey P.C."/>
            <person name="Bloom S.M."/>
            <person name="Kwon D.S."/>
        </authorList>
    </citation>
    <scope>NUCLEOTIDE SEQUENCE</scope>
    <source>
        <strain evidence="1">194_F1_1</strain>
    </source>
</reference>
<protein>
    <submittedName>
        <fullName evidence="1">Uncharacterized protein</fullName>
    </submittedName>
</protein>
<dbReference type="Proteomes" id="UP001434419">
    <property type="component" value="Unassembled WGS sequence"/>
</dbReference>
<comment type="caution">
    <text evidence="1">The sequence shown here is derived from an EMBL/GenBank/DDBJ whole genome shotgun (WGS) entry which is preliminary data.</text>
</comment>
<accession>A0ABV2BCE5</accession>
<proteinExistence type="predicted"/>
<sequence length="509" mass="57798">MPITQFVLEPPLAIDWLHRPISSQIKKDNRKKNNPKLLILNDISIAGMLQEAKSKKVAVLLCSTDKCPELMLNPEVVGNNTKLQKLVDAYLQLGLAKEKGFSRGSLMLFTRIMLCASDTTKSYGMLQTLKTWFQAPKDKISDLISKVQINEKYKLPKMEQAIKMFSMNIDYTEGILDFLWKLHGSNAWQKGKDIGSALNSGNITVVPASIFKEDTYFYLLFIYGVISKMEVYIDTDVPFSLVNQYLNNSENYFSIARYANSDFNDLSFLAANAQNMLSSAQISNQDLFFSWIALRCGDALKDYSLYEINDLLARSPYIRFVGMYFSLKKDQLGLTQYNLKAGRWKTLPFDLHLIREKSLPMSVASNAEKDDSKHSNKLQANNSHELEEIKVNEKEFQEQIEKVISDNKDTLTLLCSKVDSVIKNVAETVNNDNKATKSENIDVDAKQLQSKLDDILSTLKELPANLNRQISQMIESTNPSDSNSEIEQINKDFEEALHSQNNDGTDFDD</sequence>
<name>A0ABV2BCE5_9LACO</name>
<keyword evidence="2" id="KW-1185">Reference proteome</keyword>
<evidence type="ECO:0000313" key="1">
    <source>
        <dbReference type="EMBL" id="MES5150917.1"/>
    </source>
</evidence>
<dbReference type="RefSeq" id="WP_133476404.1">
    <property type="nucleotide sequence ID" value="NZ_JBETVU010000013.1"/>
</dbReference>
<dbReference type="EMBL" id="JBETVU010000013">
    <property type="protein sequence ID" value="MES5150917.1"/>
    <property type="molecule type" value="Genomic_DNA"/>
</dbReference>
<evidence type="ECO:0000313" key="2">
    <source>
        <dbReference type="Proteomes" id="UP001434419"/>
    </source>
</evidence>
<gene>
    <name evidence="1" type="ORF">ABVC42_13865</name>
</gene>